<name>A0A498KAU0_MALDO</name>
<protein>
    <submittedName>
        <fullName evidence="1">Uncharacterized protein</fullName>
    </submittedName>
</protein>
<sequence length="105" mass="11939">MWDFENEARSVCLLEKKVLDRRWICTDGEMEVNGLCEAQLFTHLSLDRCFANGLCEAQCILKSHLLVDWTRGRNLIISGAALAPTANEFTGSYDVANLRLIWMCL</sequence>
<proteinExistence type="predicted"/>
<comment type="caution">
    <text evidence="1">The sequence shown here is derived from an EMBL/GenBank/DDBJ whole genome shotgun (WGS) entry which is preliminary data.</text>
</comment>
<dbReference type="AlphaFoldDB" id="A0A498KAU0"/>
<dbReference type="Proteomes" id="UP000290289">
    <property type="component" value="Chromosome 3"/>
</dbReference>
<keyword evidence="2" id="KW-1185">Reference proteome</keyword>
<accession>A0A498KAU0</accession>
<reference evidence="1 2" key="1">
    <citation type="submission" date="2018-10" db="EMBL/GenBank/DDBJ databases">
        <title>A high-quality apple genome assembly.</title>
        <authorList>
            <person name="Hu J."/>
        </authorList>
    </citation>
    <scope>NUCLEOTIDE SEQUENCE [LARGE SCALE GENOMIC DNA]</scope>
    <source>
        <strain evidence="2">cv. HFTH1</strain>
        <tissue evidence="1">Young leaf</tissue>
    </source>
</reference>
<dbReference type="EMBL" id="RDQH01000329">
    <property type="protein sequence ID" value="RXI04467.1"/>
    <property type="molecule type" value="Genomic_DNA"/>
</dbReference>
<evidence type="ECO:0000313" key="1">
    <source>
        <dbReference type="EMBL" id="RXI04467.1"/>
    </source>
</evidence>
<evidence type="ECO:0000313" key="2">
    <source>
        <dbReference type="Proteomes" id="UP000290289"/>
    </source>
</evidence>
<organism evidence="1 2">
    <name type="scientific">Malus domestica</name>
    <name type="common">Apple</name>
    <name type="synonym">Pyrus malus</name>
    <dbReference type="NCBI Taxonomy" id="3750"/>
    <lineage>
        <taxon>Eukaryota</taxon>
        <taxon>Viridiplantae</taxon>
        <taxon>Streptophyta</taxon>
        <taxon>Embryophyta</taxon>
        <taxon>Tracheophyta</taxon>
        <taxon>Spermatophyta</taxon>
        <taxon>Magnoliopsida</taxon>
        <taxon>eudicotyledons</taxon>
        <taxon>Gunneridae</taxon>
        <taxon>Pentapetalae</taxon>
        <taxon>rosids</taxon>
        <taxon>fabids</taxon>
        <taxon>Rosales</taxon>
        <taxon>Rosaceae</taxon>
        <taxon>Amygdaloideae</taxon>
        <taxon>Maleae</taxon>
        <taxon>Malus</taxon>
    </lineage>
</organism>
<gene>
    <name evidence="1" type="ORF">DVH24_038741</name>
</gene>